<dbReference type="GO" id="GO:0016020">
    <property type="term" value="C:membrane"/>
    <property type="evidence" value="ECO:0007669"/>
    <property type="project" value="InterPro"/>
</dbReference>
<dbReference type="KEGG" id="skr:BRX40_05990"/>
<dbReference type="GO" id="GO:0015097">
    <property type="term" value="F:mercury ion transmembrane transporter activity"/>
    <property type="evidence" value="ECO:0007669"/>
    <property type="project" value="InterPro"/>
</dbReference>
<keyword evidence="1" id="KW-0472">Membrane</keyword>
<keyword evidence="1" id="KW-1133">Transmembrane helix</keyword>
<evidence type="ECO:0000313" key="2">
    <source>
        <dbReference type="EMBL" id="APR52043.1"/>
    </source>
</evidence>
<dbReference type="InterPro" id="IPR004891">
    <property type="entry name" value="Mercury-R_MerC"/>
</dbReference>
<evidence type="ECO:0000256" key="1">
    <source>
        <dbReference type="SAM" id="Phobius"/>
    </source>
</evidence>
<accession>A0A1L6J7Y2</accession>
<dbReference type="Proteomes" id="UP000185161">
    <property type="component" value="Chromosome"/>
</dbReference>
<evidence type="ECO:0000313" key="3">
    <source>
        <dbReference type="Proteomes" id="UP000185161"/>
    </source>
</evidence>
<feature type="transmembrane region" description="Helical" evidence="1">
    <location>
        <begin position="81"/>
        <end position="98"/>
    </location>
</feature>
<feature type="transmembrane region" description="Helical" evidence="1">
    <location>
        <begin position="50"/>
        <end position="69"/>
    </location>
</feature>
<dbReference type="Pfam" id="PF03203">
    <property type="entry name" value="MerC"/>
    <property type="match status" value="1"/>
</dbReference>
<sequence length="128" mass="13196">MEVSMATLRQDWFDRLAIGASTLCLIHCLALPALLVAIPALSVFLSVPEGFHALAFAFAVPTSAAALTLGHRRHRRTRPALVAALGLTAIGIGALAPLSEAAETAITVAGSLLLAAGHALNARAMRHG</sequence>
<protein>
    <submittedName>
        <fullName evidence="2">MerC mercury resistance protein</fullName>
    </submittedName>
</protein>
<gene>
    <name evidence="2" type="ORF">BRX40_05990</name>
</gene>
<dbReference type="STRING" id="93064.BRX40_05990"/>
<dbReference type="AlphaFoldDB" id="A0A1L6J7Y2"/>
<feature type="transmembrane region" description="Helical" evidence="1">
    <location>
        <begin position="12"/>
        <end position="38"/>
    </location>
</feature>
<keyword evidence="3" id="KW-1185">Reference proteome</keyword>
<dbReference type="EMBL" id="CP018820">
    <property type="protein sequence ID" value="APR52043.1"/>
    <property type="molecule type" value="Genomic_DNA"/>
</dbReference>
<proteinExistence type="predicted"/>
<name>A0A1L6J7Y2_9SPHN</name>
<reference evidence="3" key="1">
    <citation type="submission" date="2016-12" db="EMBL/GenBank/DDBJ databases">
        <title>Whole genome sequencing of Sphingomonas sp. ABOJV.</title>
        <authorList>
            <person name="Conlan S."/>
            <person name="Thomas P.J."/>
            <person name="Mullikin J."/>
            <person name="Palmore T.N."/>
            <person name="Frank K.M."/>
            <person name="Segre J.A."/>
        </authorList>
    </citation>
    <scope>NUCLEOTIDE SEQUENCE [LARGE SCALE GENOMIC DNA]</scope>
    <source>
        <strain evidence="3">ABOJV</strain>
    </source>
</reference>
<feature type="transmembrane region" description="Helical" evidence="1">
    <location>
        <begin position="104"/>
        <end position="122"/>
    </location>
</feature>
<keyword evidence="1" id="KW-0812">Transmembrane</keyword>
<organism evidence="2 3">
    <name type="scientific">Sphingomonas koreensis</name>
    <dbReference type="NCBI Taxonomy" id="93064"/>
    <lineage>
        <taxon>Bacteria</taxon>
        <taxon>Pseudomonadati</taxon>
        <taxon>Pseudomonadota</taxon>
        <taxon>Alphaproteobacteria</taxon>
        <taxon>Sphingomonadales</taxon>
        <taxon>Sphingomonadaceae</taxon>
        <taxon>Sphingomonas</taxon>
    </lineage>
</organism>